<evidence type="ECO:0000313" key="4">
    <source>
        <dbReference type="EMBL" id="PZX19402.1"/>
    </source>
</evidence>
<keyword evidence="2" id="KW-0143">Chaperone</keyword>
<dbReference type="PROSITE" id="PS51918">
    <property type="entry name" value="RADICAL_SAM"/>
    <property type="match status" value="1"/>
</dbReference>
<gene>
    <name evidence="4" type="ORF">LX69_00669</name>
</gene>
<keyword evidence="2" id="KW-0408">Iron</keyword>
<dbReference type="InterPro" id="IPR058240">
    <property type="entry name" value="rSAM_sf"/>
</dbReference>
<keyword evidence="2" id="KW-0479">Metal-binding</keyword>
<dbReference type="InterPro" id="IPR023404">
    <property type="entry name" value="rSAM_horseshoe"/>
</dbReference>
<dbReference type="SMART" id="SM00729">
    <property type="entry name" value="Elp3"/>
    <property type="match status" value="1"/>
</dbReference>
<dbReference type="Pfam" id="PF04055">
    <property type="entry name" value="Radical_SAM"/>
    <property type="match status" value="1"/>
</dbReference>
<comment type="function">
    <text evidence="2">Probably acts as a heme chaperone, transferring heme to an unknown acceptor. Binds one molecule of heme per monomer, possibly covalently. Binds 1 [4Fe-4S] cluster. The cluster is coordinated with 3 cysteines and an exchangeable S-adenosyl-L-methionine.</text>
</comment>
<keyword evidence="2" id="KW-0004">4Fe-4S</keyword>
<accession>A0A2W7P7L9</accession>
<dbReference type="PANTHER" id="PTHR13932:SF5">
    <property type="entry name" value="RADICAL S-ADENOSYL METHIONINE DOMAIN-CONTAINING PROTEIN 1, MITOCHONDRIAL"/>
    <property type="match status" value="1"/>
</dbReference>
<reference evidence="4 5" key="1">
    <citation type="submission" date="2018-06" db="EMBL/GenBank/DDBJ databases">
        <title>Genomic Encyclopedia of Archaeal and Bacterial Type Strains, Phase II (KMG-II): from individual species to whole genera.</title>
        <authorList>
            <person name="Goeker M."/>
        </authorList>
    </citation>
    <scope>NUCLEOTIDE SEQUENCE [LARGE SCALE GENOMIC DNA]</scope>
    <source>
        <strain evidence="4 5">DSM 6779</strain>
    </source>
</reference>
<dbReference type="Gene3D" id="3.80.30.20">
    <property type="entry name" value="tm_1862 like domain"/>
    <property type="match status" value="1"/>
</dbReference>
<evidence type="ECO:0000259" key="3">
    <source>
        <dbReference type="PROSITE" id="PS51918"/>
    </source>
</evidence>
<keyword evidence="5" id="KW-1185">Reference proteome</keyword>
<dbReference type="SFLD" id="SFLDG01065">
    <property type="entry name" value="anaerobic_coproporphyrinogen-I"/>
    <property type="match status" value="1"/>
</dbReference>
<dbReference type="GO" id="GO:0005737">
    <property type="term" value="C:cytoplasm"/>
    <property type="evidence" value="ECO:0007669"/>
    <property type="project" value="UniProtKB-SubCell"/>
</dbReference>
<keyword evidence="2" id="KW-0349">Heme</keyword>
<dbReference type="InterPro" id="IPR006638">
    <property type="entry name" value="Elp3/MiaA/NifB-like_rSAM"/>
</dbReference>
<dbReference type="EMBL" id="QKZK01000004">
    <property type="protein sequence ID" value="PZX19402.1"/>
    <property type="molecule type" value="Genomic_DNA"/>
</dbReference>
<dbReference type="OrthoDB" id="9808022at2"/>
<keyword evidence="2" id="KW-0411">Iron-sulfur</keyword>
<dbReference type="CDD" id="cd01335">
    <property type="entry name" value="Radical_SAM"/>
    <property type="match status" value="1"/>
</dbReference>
<comment type="caution">
    <text evidence="4">The sequence shown here is derived from an EMBL/GenBank/DDBJ whole genome shotgun (WGS) entry which is preliminary data.</text>
</comment>
<comment type="similarity">
    <text evidence="1">Belongs to the anaerobic coproporphyrinogen-III oxidase family. HemW subfamily.</text>
</comment>
<feature type="domain" description="Radical SAM core" evidence="3">
    <location>
        <begin position="1"/>
        <end position="231"/>
    </location>
</feature>
<dbReference type="SUPFAM" id="SSF102114">
    <property type="entry name" value="Radical SAM enzymes"/>
    <property type="match status" value="1"/>
</dbReference>
<keyword evidence="2" id="KW-0963">Cytoplasm</keyword>
<dbReference type="Proteomes" id="UP000249239">
    <property type="component" value="Unassembled WGS sequence"/>
</dbReference>
<dbReference type="GO" id="GO:0006779">
    <property type="term" value="P:porphyrin-containing compound biosynthetic process"/>
    <property type="evidence" value="ECO:0007669"/>
    <property type="project" value="InterPro"/>
</dbReference>
<dbReference type="GO" id="GO:0004109">
    <property type="term" value="F:coproporphyrinogen oxidase activity"/>
    <property type="evidence" value="ECO:0007669"/>
    <property type="project" value="InterPro"/>
</dbReference>
<dbReference type="GO" id="GO:0051539">
    <property type="term" value="F:4 iron, 4 sulfur cluster binding"/>
    <property type="evidence" value="ECO:0007669"/>
    <property type="project" value="UniProtKB-UniRule"/>
</dbReference>
<dbReference type="InterPro" id="IPR007197">
    <property type="entry name" value="rSAM"/>
</dbReference>
<dbReference type="SFLD" id="SFLDG01082">
    <property type="entry name" value="B12-binding_domain_containing"/>
    <property type="match status" value="1"/>
</dbReference>
<organism evidence="4 5">
    <name type="scientific">Breznakibacter xylanolyticus</name>
    <dbReference type="NCBI Taxonomy" id="990"/>
    <lineage>
        <taxon>Bacteria</taxon>
        <taxon>Pseudomonadati</taxon>
        <taxon>Bacteroidota</taxon>
        <taxon>Bacteroidia</taxon>
        <taxon>Marinilabiliales</taxon>
        <taxon>Marinilabiliaceae</taxon>
        <taxon>Breznakibacter</taxon>
    </lineage>
</organism>
<evidence type="ECO:0000256" key="1">
    <source>
        <dbReference type="ARBA" id="ARBA00006100"/>
    </source>
</evidence>
<evidence type="ECO:0000256" key="2">
    <source>
        <dbReference type="RuleBase" id="RU364116"/>
    </source>
</evidence>
<comment type="subcellular location">
    <subcellularLocation>
        <location evidence="2">Cytoplasm</location>
    </subcellularLocation>
</comment>
<keyword evidence="2" id="KW-0949">S-adenosyl-L-methionine</keyword>
<proteinExistence type="inferred from homology"/>
<dbReference type="AlphaFoldDB" id="A0A2W7P7L9"/>
<dbReference type="SFLD" id="SFLDS00029">
    <property type="entry name" value="Radical_SAM"/>
    <property type="match status" value="1"/>
</dbReference>
<dbReference type="InterPro" id="IPR004559">
    <property type="entry name" value="HemW-like"/>
</dbReference>
<dbReference type="PANTHER" id="PTHR13932">
    <property type="entry name" value="COPROPORPHYRINIGEN III OXIDASE"/>
    <property type="match status" value="1"/>
</dbReference>
<protein>
    <recommendedName>
        <fullName evidence="2">Heme chaperone HemW</fullName>
    </recommendedName>
</protein>
<evidence type="ECO:0000313" key="5">
    <source>
        <dbReference type="Proteomes" id="UP000249239"/>
    </source>
</evidence>
<dbReference type="GO" id="GO:0046872">
    <property type="term" value="F:metal ion binding"/>
    <property type="evidence" value="ECO:0007669"/>
    <property type="project" value="UniProtKB-UniRule"/>
</dbReference>
<dbReference type="InterPro" id="IPR034505">
    <property type="entry name" value="Coproporphyrinogen-III_oxidase"/>
</dbReference>
<dbReference type="RefSeq" id="WP_111444390.1">
    <property type="nucleotide sequence ID" value="NZ_QKZK01000004.1"/>
</dbReference>
<sequence length="375" mass="43629">MAGVYVHVPFCKRKCFYCDFYKSTNLRLKNDFLNALKKEIALKQELFQSRVFDTFYVGGGTPSVLSGDELILLFDLFRGCVDFNRSVEVTIEINPDDFTDDFVLSLKQTPVNRISFGLQTQSDDLLKLMNRRHLFQQSVDAVNRAVENGYHNISVDLIYGLPSLSLDMWKSTLLCVVQLPIVHLSAYHLTYESGTEFYRRLQCGDLKEIDEDESLQQYRLMVDILQQYGFEQYEVSAFAKRGFYSRHNTLYWEGGDYIGFGPSAHSFYQGSRFWNVSDVDAYIQCLNGSESFYAEEKLTDRDCYNERIMLGLRTVKGFLMQDILAMSVYFSDYFILQSKKYFDTGVLILDNGWCRISSEHRFITDKVIEDLFFVE</sequence>
<dbReference type="NCBIfam" id="TIGR00539">
    <property type="entry name" value="hemN_rel"/>
    <property type="match status" value="1"/>
</dbReference>
<name>A0A2W7P7L9_9BACT</name>
<dbReference type="SFLD" id="SFLDF00562">
    <property type="entry name" value="HemN-like__clustered_with_heat"/>
    <property type="match status" value="1"/>
</dbReference>